<sequence length="133" mass="15208">MNLAFLKDLELCRSLKSLRDIPAILLQHDNTLQTILSFEGKRPVPTNKSKGKNRFNKTRIKCLHRNRADNKSTQLTIKVHTLVCFLYYTIYLRLKTQVFINESQVFILGRSKDSGDGCGLQAEPSPTCPHHPL</sequence>
<evidence type="ECO:0000313" key="1">
    <source>
        <dbReference type="EMBL" id="MEQ2242626.1"/>
    </source>
</evidence>
<keyword evidence="2" id="KW-1185">Reference proteome</keyword>
<evidence type="ECO:0000313" key="2">
    <source>
        <dbReference type="Proteomes" id="UP001482620"/>
    </source>
</evidence>
<accession>A0ABV0UC53</accession>
<dbReference type="Proteomes" id="UP001482620">
    <property type="component" value="Unassembled WGS sequence"/>
</dbReference>
<protein>
    <submittedName>
        <fullName evidence="1">Uncharacterized protein</fullName>
    </submittedName>
</protein>
<reference evidence="1 2" key="1">
    <citation type="submission" date="2021-06" db="EMBL/GenBank/DDBJ databases">
        <authorList>
            <person name="Palmer J.M."/>
        </authorList>
    </citation>
    <scope>NUCLEOTIDE SEQUENCE [LARGE SCALE GENOMIC DNA]</scope>
    <source>
        <strain evidence="2">if_2019</strain>
        <tissue evidence="1">Muscle</tissue>
    </source>
</reference>
<comment type="caution">
    <text evidence="1">The sequence shown here is derived from an EMBL/GenBank/DDBJ whole genome shotgun (WGS) entry which is preliminary data.</text>
</comment>
<organism evidence="1 2">
    <name type="scientific">Ilyodon furcidens</name>
    <name type="common">goldbreast splitfin</name>
    <dbReference type="NCBI Taxonomy" id="33524"/>
    <lineage>
        <taxon>Eukaryota</taxon>
        <taxon>Metazoa</taxon>
        <taxon>Chordata</taxon>
        <taxon>Craniata</taxon>
        <taxon>Vertebrata</taxon>
        <taxon>Euteleostomi</taxon>
        <taxon>Actinopterygii</taxon>
        <taxon>Neopterygii</taxon>
        <taxon>Teleostei</taxon>
        <taxon>Neoteleostei</taxon>
        <taxon>Acanthomorphata</taxon>
        <taxon>Ovalentaria</taxon>
        <taxon>Atherinomorphae</taxon>
        <taxon>Cyprinodontiformes</taxon>
        <taxon>Goodeidae</taxon>
        <taxon>Ilyodon</taxon>
    </lineage>
</organism>
<gene>
    <name evidence="1" type="ORF">ILYODFUR_037818</name>
</gene>
<dbReference type="EMBL" id="JAHRIQ010066623">
    <property type="protein sequence ID" value="MEQ2242626.1"/>
    <property type="molecule type" value="Genomic_DNA"/>
</dbReference>
<proteinExistence type="predicted"/>
<name>A0ABV0UC53_9TELE</name>